<evidence type="ECO:0000256" key="1">
    <source>
        <dbReference type="SAM" id="Phobius"/>
    </source>
</evidence>
<reference evidence="3" key="1">
    <citation type="journal article" date="2016" name="Genome Announc.">
        <title>Draft Genome Sequences of Methanobrevibacter curvatus DSM11111, Methanobrevibacter cuticularis DSM11139, Methanobrevibacter filiformis DSM11501, and Methanobrevibacter oralis DSM7256.</title>
        <authorList>
            <person name="Poehlein A."/>
            <person name="Seedorf H."/>
        </authorList>
    </citation>
    <scope>NUCLEOTIDE SEQUENCE [LARGE SCALE GENOMIC DNA]</scope>
    <source>
        <strain evidence="3">DSM 7256 / JCM 30027 / ZR</strain>
    </source>
</reference>
<proteinExistence type="predicted"/>
<dbReference type="EMBL" id="LWMU01000106">
    <property type="protein sequence ID" value="KZX10706.1"/>
    <property type="molecule type" value="Genomic_DNA"/>
</dbReference>
<protein>
    <submittedName>
        <fullName evidence="2">Uncharacterized protein</fullName>
    </submittedName>
</protein>
<dbReference type="AlphaFoldDB" id="A0A165ZH41"/>
<evidence type="ECO:0000313" key="3">
    <source>
        <dbReference type="Proteomes" id="UP000077428"/>
    </source>
</evidence>
<evidence type="ECO:0000313" key="2">
    <source>
        <dbReference type="EMBL" id="KZX10706.1"/>
    </source>
</evidence>
<gene>
    <name evidence="2" type="ORF">MBORA_17860</name>
</gene>
<sequence>MDLETDIVRDVFRYYGLLGTMPCYHDNITDNACNHGNNSLNRHTMEFKNLKVIFSTCVMFSFIFEGLSSLVLEMVGIESVIGGGVIIIPILIILFPDECNKIWENFVYLINPCYKDYPNITIYEGGDYTIQHDVSILNLNDKSIEDYLKFVFIEIISKNSNRNPRNIPSKNNAYTNIDVNPSVWLKPKHIVLNGGDPDSKSTDNGWFEVGKRVKELYDEYNVVKAEGKTLEFAKAHYLELIALFLKFETIDVVEFLLNFCLFELSNENS</sequence>
<keyword evidence="1" id="KW-0812">Transmembrane</keyword>
<keyword evidence="1" id="KW-0472">Membrane</keyword>
<dbReference type="Proteomes" id="UP000077428">
    <property type="component" value="Unassembled WGS sequence"/>
</dbReference>
<keyword evidence="1" id="KW-1133">Transmembrane helix</keyword>
<comment type="caution">
    <text evidence="2">The sequence shown here is derived from an EMBL/GenBank/DDBJ whole genome shotgun (WGS) entry which is preliminary data.</text>
</comment>
<name>A0A165ZH41_METOA</name>
<dbReference type="PATRIC" id="fig|66851.6.peg.1944"/>
<feature type="transmembrane region" description="Helical" evidence="1">
    <location>
        <begin position="77"/>
        <end position="95"/>
    </location>
</feature>
<keyword evidence="3" id="KW-1185">Reference proteome</keyword>
<accession>A0A165ZH41</accession>
<organism evidence="2 3">
    <name type="scientific">Methanobrevibacter oralis</name>
    <dbReference type="NCBI Taxonomy" id="66851"/>
    <lineage>
        <taxon>Archaea</taxon>
        <taxon>Methanobacteriati</taxon>
        <taxon>Methanobacteriota</taxon>
        <taxon>Methanomada group</taxon>
        <taxon>Methanobacteria</taxon>
        <taxon>Methanobacteriales</taxon>
        <taxon>Methanobacteriaceae</taxon>
        <taxon>Methanobrevibacter</taxon>
    </lineage>
</organism>
<dbReference type="RefSeq" id="WP_042694246.1">
    <property type="nucleotide sequence ID" value="NZ_CABMAB010000034.1"/>
</dbReference>
<dbReference type="STRING" id="66851.MBORA_17860"/>
<feature type="transmembrane region" description="Helical" evidence="1">
    <location>
        <begin position="52"/>
        <end position="71"/>
    </location>
</feature>